<evidence type="ECO:0000313" key="2">
    <source>
        <dbReference type="EMBL" id="MFD2411998.1"/>
    </source>
</evidence>
<organism evidence="2 3">
    <name type="scientific">Paenibacillus rhizoplanae</name>
    <dbReference type="NCBI Taxonomy" id="1917181"/>
    <lineage>
        <taxon>Bacteria</taxon>
        <taxon>Bacillati</taxon>
        <taxon>Bacillota</taxon>
        <taxon>Bacilli</taxon>
        <taxon>Bacillales</taxon>
        <taxon>Paenibacillaceae</taxon>
        <taxon>Paenibacillus</taxon>
    </lineage>
</organism>
<feature type="transmembrane region" description="Helical" evidence="1">
    <location>
        <begin position="7"/>
        <end position="25"/>
    </location>
</feature>
<feature type="transmembrane region" description="Helical" evidence="1">
    <location>
        <begin position="71"/>
        <end position="96"/>
    </location>
</feature>
<keyword evidence="3" id="KW-1185">Reference proteome</keyword>
<proteinExistence type="predicted"/>
<evidence type="ECO:0000256" key="1">
    <source>
        <dbReference type="SAM" id="Phobius"/>
    </source>
</evidence>
<gene>
    <name evidence="2" type="ORF">ACFSX3_19070</name>
</gene>
<comment type="caution">
    <text evidence="2">The sequence shown here is derived from an EMBL/GenBank/DDBJ whole genome shotgun (WGS) entry which is preliminary data.</text>
</comment>
<keyword evidence="1" id="KW-0472">Membrane</keyword>
<protein>
    <recommendedName>
        <fullName evidence="4">DUF4306 domain-containing protein</fullName>
    </recommendedName>
</protein>
<keyword evidence="1" id="KW-0812">Transmembrane</keyword>
<dbReference type="Proteomes" id="UP001597448">
    <property type="component" value="Unassembled WGS sequence"/>
</dbReference>
<name>A0ABW5FA75_9BACL</name>
<dbReference type="EMBL" id="JBHUKY010000033">
    <property type="protein sequence ID" value="MFD2411998.1"/>
    <property type="molecule type" value="Genomic_DNA"/>
</dbReference>
<evidence type="ECO:0008006" key="4">
    <source>
        <dbReference type="Google" id="ProtNLM"/>
    </source>
</evidence>
<evidence type="ECO:0000313" key="3">
    <source>
        <dbReference type="Proteomes" id="UP001597448"/>
    </source>
</evidence>
<sequence>MLKKKKYWITTLIILILSLMKPISIEHSNTAYEYKFGALFPFLSLRLNDFSSGYQDIFSISAQAQSYELNIISLVGACLVCFLISYVLIKIAIALFGKRAN</sequence>
<accession>A0ABW5FA75</accession>
<keyword evidence="1" id="KW-1133">Transmembrane helix</keyword>
<reference evidence="3" key="1">
    <citation type="journal article" date="2019" name="Int. J. Syst. Evol. Microbiol.">
        <title>The Global Catalogue of Microorganisms (GCM) 10K type strain sequencing project: providing services to taxonomists for standard genome sequencing and annotation.</title>
        <authorList>
            <consortium name="The Broad Institute Genomics Platform"/>
            <consortium name="The Broad Institute Genome Sequencing Center for Infectious Disease"/>
            <person name="Wu L."/>
            <person name="Ma J."/>
        </authorList>
    </citation>
    <scope>NUCLEOTIDE SEQUENCE [LARGE SCALE GENOMIC DNA]</scope>
    <source>
        <strain evidence="3">CCM 8725</strain>
    </source>
</reference>